<proteinExistence type="predicted"/>
<sequence>MVEDTMAPKEEAVERGDGQEEGSQQSTYNDNSNMWSLLFATHCLRRVNVKSRQHAATAKGAAASTKYAKGLEFKSSF</sequence>
<reference evidence="2" key="1">
    <citation type="submission" date="2021-01" db="EMBL/GenBank/DDBJ databases">
        <title>Adiantum capillus-veneris genome.</title>
        <authorList>
            <person name="Fang Y."/>
            <person name="Liao Q."/>
        </authorList>
    </citation>
    <scope>NUCLEOTIDE SEQUENCE</scope>
    <source>
        <strain evidence="2">H3</strain>
        <tissue evidence="2">Leaf</tissue>
    </source>
</reference>
<evidence type="ECO:0000256" key="1">
    <source>
        <dbReference type="SAM" id="MobiDB-lite"/>
    </source>
</evidence>
<feature type="compositionally biased region" description="Polar residues" evidence="1">
    <location>
        <begin position="21"/>
        <end position="30"/>
    </location>
</feature>
<organism evidence="2 3">
    <name type="scientific">Adiantum capillus-veneris</name>
    <name type="common">Maidenhair fern</name>
    <dbReference type="NCBI Taxonomy" id="13818"/>
    <lineage>
        <taxon>Eukaryota</taxon>
        <taxon>Viridiplantae</taxon>
        <taxon>Streptophyta</taxon>
        <taxon>Embryophyta</taxon>
        <taxon>Tracheophyta</taxon>
        <taxon>Polypodiopsida</taxon>
        <taxon>Polypodiidae</taxon>
        <taxon>Polypodiales</taxon>
        <taxon>Pteridineae</taxon>
        <taxon>Pteridaceae</taxon>
        <taxon>Vittarioideae</taxon>
        <taxon>Adiantum</taxon>
    </lineage>
</organism>
<comment type="caution">
    <text evidence="2">The sequence shown here is derived from an EMBL/GenBank/DDBJ whole genome shotgun (WGS) entry which is preliminary data.</text>
</comment>
<keyword evidence="3" id="KW-1185">Reference proteome</keyword>
<dbReference type="AlphaFoldDB" id="A0A9D4V097"/>
<feature type="compositionally biased region" description="Basic and acidic residues" evidence="1">
    <location>
        <begin position="1"/>
        <end position="18"/>
    </location>
</feature>
<gene>
    <name evidence="2" type="ORF">GOP47_0008667</name>
</gene>
<accession>A0A9D4V097</accession>
<dbReference type="Proteomes" id="UP000886520">
    <property type="component" value="Chromosome 8"/>
</dbReference>
<evidence type="ECO:0000313" key="3">
    <source>
        <dbReference type="Proteomes" id="UP000886520"/>
    </source>
</evidence>
<evidence type="ECO:0000313" key="2">
    <source>
        <dbReference type="EMBL" id="KAI5076602.1"/>
    </source>
</evidence>
<dbReference type="EMBL" id="JABFUD020000008">
    <property type="protein sequence ID" value="KAI5076602.1"/>
    <property type="molecule type" value="Genomic_DNA"/>
</dbReference>
<protein>
    <submittedName>
        <fullName evidence="2">Uncharacterized protein</fullName>
    </submittedName>
</protein>
<feature type="region of interest" description="Disordered" evidence="1">
    <location>
        <begin position="1"/>
        <end position="30"/>
    </location>
</feature>
<name>A0A9D4V097_ADICA</name>